<accession>A0A371EZS8</accession>
<keyword evidence="2" id="KW-1185">Reference proteome</keyword>
<feature type="non-terminal residue" evidence="1">
    <location>
        <position position="1"/>
    </location>
</feature>
<evidence type="ECO:0000313" key="1">
    <source>
        <dbReference type="EMBL" id="RDX71519.1"/>
    </source>
</evidence>
<dbReference type="Proteomes" id="UP000257109">
    <property type="component" value="Unassembled WGS sequence"/>
</dbReference>
<evidence type="ECO:0000313" key="2">
    <source>
        <dbReference type="Proteomes" id="UP000257109"/>
    </source>
</evidence>
<sequence length="61" mass="6926">MELNCASHHPRYHINIVIDEDNNNNTKLLIPLGCVKSLQNATPYGFLSGNWENERTSVLTE</sequence>
<organism evidence="1 2">
    <name type="scientific">Mucuna pruriens</name>
    <name type="common">Velvet bean</name>
    <name type="synonym">Dolichos pruriens</name>
    <dbReference type="NCBI Taxonomy" id="157652"/>
    <lineage>
        <taxon>Eukaryota</taxon>
        <taxon>Viridiplantae</taxon>
        <taxon>Streptophyta</taxon>
        <taxon>Embryophyta</taxon>
        <taxon>Tracheophyta</taxon>
        <taxon>Spermatophyta</taxon>
        <taxon>Magnoliopsida</taxon>
        <taxon>eudicotyledons</taxon>
        <taxon>Gunneridae</taxon>
        <taxon>Pentapetalae</taxon>
        <taxon>rosids</taxon>
        <taxon>fabids</taxon>
        <taxon>Fabales</taxon>
        <taxon>Fabaceae</taxon>
        <taxon>Papilionoideae</taxon>
        <taxon>50 kb inversion clade</taxon>
        <taxon>NPAAA clade</taxon>
        <taxon>indigoferoid/millettioid clade</taxon>
        <taxon>Phaseoleae</taxon>
        <taxon>Mucuna</taxon>
    </lineage>
</organism>
<name>A0A371EZS8_MUCPR</name>
<reference evidence="1" key="1">
    <citation type="submission" date="2018-05" db="EMBL/GenBank/DDBJ databases">
        <title>Draft genome of Mucuna pruriens seed.</title>
        <authorList>
            <person name="Nnadi N.E."/>
            <person name="Vos R."/>
            <person name="Hasami M.H."/>
            <person name="Devisetty U.K."/>
            <person name="Aguiy J.C."/>
        </authorList>
    </citation>
    <scope>NUCLEOTIDE SEQUENCE [LARGE SCALE GENOMIC DNA]</scope>
    <source>
        <strain evidence="1">JCA_2017</strain>
    </source>
</reference>
<dbReference type="EMBL" id="QJKJ01011300">
    <property type="protein sequence ID" value="RDX71519.1"/>
    <property type="molecule type" value="Genomic_DNA"/>
</dbReference>
<proteinExistence type="predicted"/>
<comment type="caution">
    <text evidence="1">The sequence shown here is derived from an EMBL/GenBank/DDBJ whole genome shotgun (WGS) entry which is preliminary data.</text>
</comment>
<dbReference type="AlphaFoldDB" id="A0A371EZS8"/>
<gene>
    <name evidence="1" type="ORF">CR513_49120</name>
</gene>
<protein>
    <submittedName>
        <fullName evidence="1">Uncharacterized protein</fullName>
    </submittedName>
</protein>